<protein>
    <submittedName>
        <fullName evidence="1">Uncharacterized protein</fullName>
    </submittedName>
</protein>
<dbReference type="AlphaFoldDB" id="A0A158HB79"/>
<name>A0A158HB79_9BURK</name>
<organism evidence="1 2">
    <name type="scientific">Caballeronia udeis</name>
    <dbReference type="NCBI Taxonomy" id="1232866"/>
    <lineage>
        <taxon>Bacteria</taxon>
        <taxon>Pseudomonadati</taxon>
        <taxon>Pseudomonadota</taxon>
        <taxon>Betaproteobacteria</taxon>
        <taxon>Burkholderiales</taxon>
        <taxon>Burkholderiaceae</taxon>
        <taxon>Caballeronia</taxon>
    </lineage>
</organism>
<accession>A0A158HB79</accession>
<dbReference type="Proteomes" id="UP000054683">
    <property type="component" value="Unassembled WGS sequence"/>
</dbReference>
<gene>
    <name evidence="1" type="ORF">AWB69_04159</name>
</gene>
<evidence type="ECO:0000313" key="1">
    <source>
        <dbReference type="EMBL" id="SAL41261.1"/>
    </source>
</evidence>
<dbReference type="EMBL" id="FCOK02000028">
    <property type="protein sequence ID" value="SAL41261.1"/>
    <property type="molecule type" value="Genomic_DNA"/>
</dbReference>
<proteinExistence type="predicted"/>
<reference evidence="1 2" key="1">
    <citation type="submission" date="2016-01" db="EMBL/GenBank/DDBJ databases">
        <authorList>
            <person name="Oliw E.H."/>
        </authorList>
    </citation>
    <scope>NUCLEOTIDE SEQUENCE [LARGE SCALE GENOMIC DNA]</scope>
    <source>
        <strain evidence="1">LMG 27134</strain>
    </source>
</reference>
<sequence length="169" mass="19087">MNLPHRTLELPGEAPIVIAELGIGVGLAVRVLGPVFLPQQHQRHAFAAQLLVEAAIVRLDMITWFLRRDQQSPLERDLVSILHRRPVQARRRGEPHILGDNAFGDAQRAGNLLVRKFGVQLQTQYVSYLTHIDPWCGHAVSRRKSWKRTHSVAHMRNIIPAPYNVVPAS</sequence>
<evidence type="ECO:0000313" key="2">
    <source>
        <dbReference type="Proteomes" id="UP000054683"/>
    </source>
</evidence>